<evidence type="ECO:0000313" key="2">
    <source>
        <dbReference type="Proteomes" id="UP001499930"/>
    </source>
</evidence>
<protein>
    <submittedName>
        <fullName evidence="1">Uncharacterized protein</fullName>
    </submittedName>
</protein>
<accession>A0ABP6KE93</accession>
<sequence length="167" mass="18419">MLRVVIRIPPRTATDAYFAKMGGSRRLDIVFDIDLGELLENHHVVARGLETSGADGVLHYEFVPGLRQHEMDLKGSFFWYWTLSAEDDLGTFYRGDNGGAFDPDGKTAAHGTRYLGGPVPGSARLLRVNFTPAGGWTPTRSWCRQLDIALPGGRVTEAWTDPRQDAG</sequence>
<dbReference type="EMBL" id="BAAAWD010000006">
    <property type="protein sequence ID" value="GAA2997759.1"/>
    <property type="molecule type" value="Genomic_DNA"/>
</dbReference>
<keyword evidence="2" id="KW-1185">Reference proteome</keyword>
<name>A0ABP6KE93_9ACTN</name>
<proteinExistence type="predicted"/>
<gene>
    <name evidence="1" type="ORF">GCM10017559_18010</name>
</gene>
<dbReference type="Proteomes" id="UP001499930">
    <property type="component" value="Unassembled WGS sequence"/>
</dbReference>
<evidence type="ECO:0000313" key="1">
    <source>
        <dbReference type="EMBL" id="GAA2997759.1"/>
    </source>
</evidence>
<comment type="caution">
    <text evidence="1">The sequence shown here is derived from an EMBL/GenBank/DDBJ whole genome shotgun (WGS) entry which is preliminary data.</text>
</comment>
<reference evidence="2" key="1">
    <citation type="journal article" date="2019" name="Int. J. Syst. Evol. Microbiol.">
        <title>The Global Catalogue of Microorganisms (GCM) 10K type strain sequencing project: providing services to taxonomists for standard genome sequencing and annotation.</title>
        <authorList>
            <consortium name="The Broad Institute Genomics Platform"/>
            <consortium name="The Broad Institute Genome Sequencing Center for Infectious Disease"/>
            <person name="Wu L."/>
            <person name="Ma J."/>
        </authorList>
    </citation>
    <scope>NUCLEOTIDE SEQUENCE [LARGE SCALE GENOMIC DNA]</scope>
    <source>
        <strain evidence="2">JCM 3106</strain>
    </source>
</reference>
<organism evidence="1 2">
    <name type="scientific">Streptosporangium longisporum</name>
    <dbReference type="NCBI Taxonomy" id="46187"/>
    <lineage>
        <taxon>Bacteria</taxon>
        <taxon>Bacillati</taxon>
        <taxon>Actinomycetota</taxon>
        <taxon>Actinomycetes</taxon>
        <taxon>Streptosporangiales</taxon>
        <taxon>Streptosporangiaceae</taxon>
        <taxon>Streptosporangium</taxon>
    </lineage>
</organism>